<proteinExistence type="predicted"/>
<sequence>MFMRNSNKKKRIKTCLVLLFYFLSISLFINFNFEPPFYKDDANKDDFINSPKTSDSLPSFNGVGDKVNVTLHQSYLNNSFNTALSPSDPNNNSFSLPCPKDITFNSTFTNITIQDIYAPNKSLIVEDQSGGQNTINENYYTSFWVPEDCYLVNLSTEIFSPVTDLFYFDVFGAQNYLGDPKFDTSKDLTGLGLRL</sequence>
<organism evidence="1">
    <name type="scientific">marine sediment metagenome</name>
    <dbReference type="NCBI Taxonomy" id="412755"/>
    <lineage>
        <taxon>unclassified sequences</taxon>
        <taxon>metagenomes</taxon>
        <taxon>ecological metagenomes</taxon>
    </lineage>
</organism>
<evidence type="ECO:0000313" key="1">
    <source>
        <dbReference type="EMBL" id="GAH51146.1"/>
    </source>
</evidence>
<protein>
    <submittedName>
        <fullName evidence="1">Uncharacterized protein</fullName>
    </submittedName>
</protein>
<dbReference type="EMBL" id="BARU01023267">
    <property type="protein sequence ID" value="GAH51146.1"/>
    <property type="molecule type" value="Genomic_DNA"/>
</dbReference>
<comment type="caution">
    <text evidence="1">The sequence shown here is derived from an EMBL/GenBank/DDBJ whole genome shotgun (WGS) entry which is preliminary data.</text>
</comment>
<feature type="non-terminal residue" evidence="1">
    <location>
        <position position="195"/>
    </location>
</feature>
<reference evidence="1" key="1">
    <citation type="journal article" date="2014" name="Front. Microbiol.">
        <title>High frequency of phylogenetically diverse reductive dehalogenase-homologous genes in deep subseafloor sedimentary metagenomes.</title>
        <authorList>
            <person name="Kawai M."/>
            <person name="Futagami T."/>
            <person name="Toyoda A."/>
            <person name="Takaki Y."/>
            <person name="Nishi S."/>
            <person name="Hori S."/>
            <person name="Arai W."/>
            <person name="Tsubouchi T."/>
            <person name="Morono Y."/>
            <person name="Uchiyama I."/>
            <person name="Ito T."/>
            <person name="Fujiyama A."/>
            <person name="Inagaki F."/>
            <person name="Takami H."/>
        </authorList>
    </citation>
    <scope>NUCLEOTIDE SEQUENCE</scope>
    <source>
        <strain evidence="1">Expedition CK06-06</strain>
    </source>
</reference>
<accession>X1FZR3</accession>
<name>X1FZR3_9ZZZZ</name>
<dbReference type="AlphaFoldDB" id="X1FZR3"/>
<gene>
    <name evidence="1" type="ORF">S03H2_37780</name>
</gene>